<dbReference type="PROSITE" id="PS50893">
    <property type="entry name" value="ABC_TRANSPORTER_2"/>
    <property type="match status" value="1"/>
</dbReference>
<dbReference type="GO" id="GO:0005524">
    <property type="term" value="F:ATP binding"/>
    <property type="evidence" value="ECO:0007669"/>
    <property type="project" value="UniProtKB-KW"/>
</dbReference>
<dbReference type="RefSeq" id="WP_129722166.1">
    <property type="nucleotide sequence ID" value="NZ_CP101808.1"/>
</dbReference>
<dbReference type="InterPro" id="IPR015854">
    <property type="entry name" value="ABC_transpr_LolD-like"/>
</dbReference>
<evidence type="ECO:0000259" key="3">
    <source>
        <dbReference type="PROSITE" id="PS50893"/>
    </source>
</evidence>
<keyword evidence="5" id="KW-1185">Reference proteome</keyword>
<dbReference type="SMART" id="SM00382">
    <property type="entry name" value="AAA"/>
    <property type="match status" value="1"/>
</dbReference>
<keyword evidence="1" id="KW-0547">Nucleotide-binding</keyword>
<reference evidence="4" key="1">
    <citation type="submission" date="2022-07" db="EMBL/GenBank/DDBJ databases">
        <title>Complete genome of Mycoplasma equigenitalium type strain T37.</title>
        <authorList>
            <person name="Spergser J."/>
        </authorList>
    </citation>
    <scope>NUCLEOTIDE SEQUENCE</scope>
    <source>
        <strain evidence="4">T37</strain>
    </source>
</reference>
<evidence type="ECO:0000313" key="4">
    <source>
        <dbReference type="EMBL" id="UUD37145.1"/>
    </source>
</evidence>
<keyword evidence="2 4" id="KW-0067">ATP-binding</keyword>
<feature type="domain" description="ABC transporter" evidence="3">
    <location>
        <begin position="5"/>
        <end position="250"/>
    </location>
</feature>
<evidence type="ECO:0000256" key="1">
    <source>
        <dbReference type="ARBA" id="ARBA00022741"/>
    </source>
</evidence>
<accession>A0ABY5J1L8</accession>
<name>A0ABY5J1L8_9BACT</name>
<dbReference type="InterPro" id="IPR003439">
    <property type="entry name" value="ABC_transporter-like_ATP-bd"/>
</dbReference>
<dbReference type="InterPro" id="IPR003593">
    <property type="entry name" value="AAA+_ATPase"/>
</dbReference>
<evidence type="ECO:0000313" key="5">
    <source>
        <dbReference type="Proteomes" id="UP001059576"/>
    </source>
</evidence>
<proteinExistence type="predicted"/>
<organism evidence="4 5">
    <name type="scientific">Mycoplasmopsis equigenitalium</name>
    <dbReference type="NCBI Taxonomy" id="114883"/>
    <lineage>
        <taxon>Bacteria</taxon>
        <taxon>Bacillati</taxon>
        <taxon>Mycoplasmatota</taxon>
        <taxon>Mycoplasmoidales</taxon>
        <taxon>Metamycoplasmataceae</taxon>
        <taxon>Mycoplasmopsis</taxon>
    </lineage>
</organism>
<dbReference type="PANTHER" id="PTHR24220:SF659">
    <property type="entry name" value="TRANSPORTER, PUTATIVE-RELATED"/>
    <property type="match status" value="1"/>
</dbReference>
<evidence type="ECO:0000256" key="2">
    <source>
        <dbReference type="ARBA" id="ARBA00022840"/>
    </source>
</evidence>
<gene>
    <name evidence="4" type="ORF">NPA09_01040</name>
</gene>
<dbReference type="Pfam" id="PF00005">
    <property type="entry name" value="ABC_tran"/>
    <property type="match status" value="1"/>
</dbReference>
<sequence length="250" mass="28903">MKNILEINNISFQYKKDESSILENINLSFKPSEMVAIIGPSGIGKSTLFKLIVRNKKPTSGVIKINDQDISTFSKKHWKNQMQQIGFLTQEPNLIETEDVYTNIKRSIFEYKNWFFKLVNFLTLAQRTKIFQTLDDLEMLDKAFYKIIDLSGGQKQRVEITKLLIKNAKIILADEPTSNLDYLTAKDVLAVLRQLTKEKNLLTIVNIHDLSLVKDFFDRIIILNDKNVILDRSTKGIELCDIENMIKKTI</sequence>
<dbReference type="SUPFAM" id="SSF52540">
    <property type="entry name" value="P-loop containing nucleoside triphosphate hydrolases"/>
    <property type="match status" value="1"/>
</dbReference>
<dbReference type="Gene3D" id="3.40.50.300">
    <property type="entry name" value="P-loop containing nucleotide triphosphate hydrolases"/>
    <property type="match status" value="1"/>
</dbReference>
<dbReference type="PANTHER" id="PTHR24220">
    <property type="entry name" value="IMPORT ATP-BINDING PROTEIN"/>
    <property type="match status" value="1"/>
</dbReference>
<dbReference type="Proteomes" id="UP001059576">
    <property type="component" value="Chromosome"/>
</dbReference>
<dbReference type="InterPro" id="IPR027417">
    <property type="entry name" value="P-loop_NTPase"/>
</dbReference>
<protein>
    <submittedName>
        <fullName evidence="4">ATP-binding cassette domain-containing protein</fullName>
    </submittedName>
</protein>
<dbReference type="EMBL" id="CP101808">
    <property type="protein sequence ID" value="UUD37145.1"/>
    <property type="molecule type" value="Genomic_DNA"/>
</dbReference>